<protein>
    <submittedName>
        <fullName evidence="2">Initiation-specific alpha-1,6-mannosyltransferase</fullName>
    </submittedName>
</protein>
<evidence type="ECO:0000256" key="1">
    <source>
        <dbReference type="ARBA" id="ARBA00009003"/>
    </source>
</evidence>
<evidence type="ECO:0000313" key="2">
    <source>
        <dbReference type="EMBL" id="KAK1753270.1"/>
    </source>
</evidence>
<dbReference type="PANTHER" id="PTHR31834:SF1">
    <property type="entry name" value="INITIATION-SPECIFIC ALPHA-1,6-MANNOSYLTRANSFERASE"/>
    <property type="match status" value="1"/>
</dbReference>
<dbReference type="GO" id="GO:0000136">
    <property type="term" value="C:mannan polymerase complex"/>
    <property type="evidence" value="ECO:0007669"/>
    <property type="project" value="TreeGrafter"/>
</dbReference>
<dbReference type="InterPro" id="IPR039367">
    <property type="entry name" value="Och1-like"/>
</dbReference>
<dbReference type="SUPFAM" id="SSF53448">
    <property type="entry name" value="Nucleotide-diphospho-sugar transferases"/>
    <property type="match status" value="1"/>
</dbReference>
<proteinExistence type="inferred from homology"/>
<name>A0AAJ0F9L4_9PEZI</name>
<sequence length="298" mass="33998">MLCELGSCLFTGVIVRAALNNVEQPPDSEIPIPKYIWQIFFPPPGTAVIEHDFVHADAWIELSPGYTYTLVGARAADAFIADNFANRPEIATAYHALTNPALKSDFLRYLLLYIHGGVYSDVDTKPVVRLDDWIPPEKRRQVKFLVAVEYDESLDPHPDDFTYKVQFCQWTIAAAPGHVVFGRMIDRVLEGLRDVAAAQGTTLDMAEITNYNVLNTTGPVAWTEVVFRLLQEMDPNIKSYDDVSQIREPWYLGDTVVMPLETFRADYLDEWRVSWRKGRKALVRHFFKGGWKKNPEQT</sequence>
<dbReference type="Proteomes" id="UP001239445">
    <property type="component" value="Unassembled WGS sequence"/>
</dbReference>
<dbReference type="Gene3D" id="3.90.550.20">
    <property type="match status" value="1"/>
</dbReference>
<dbReference type="GO" id="GO:0006487">
    <property type="term" value="P:protein N-linked glycosylation"/>
    <property type="evidence" value="ECO:0007669"/>
    <property type="project" value="TreeGrafter"/>
</dbReference>
<dbReference type="AlphaFoldDB" id="A0AAJ0F9L4"/>
<dbReference type="Pfam" id="PF04488">
    <property type="entry name" value="Gly_transf_sug"/>
    <property type="match status" value="1"/>
</dbReference>
<gene>
    <name evidence="2" type="ORF">QBC47DRAFT_424566</name>
</gene>
<comment type="similarity">
    <text evidence="1">Belongs to the glycosyltransferase 32 family.</text>
</comment>
<dbReference type="InterPro" id="IPR029044">
    <property type="entry name" value="Nucleotide-diphossugar_trans"/>
</dbReference>
<organism evidence="2 3">
    <name type="scientific">Echria macrotheca</name>
    <dbReference type="NCBI Taxonomy" id="438768"/>
    <lineage>
        <taxon>Eukaryota</taxon>
        <taxon>Fungi</taxon>
        <taxon>Dikarya</taxon>
        <taxon>Ascomycota</taxon>
        <taxon>Pezizomycotina</taxon>
        <taxon>Sordariomycetes</taxon>
        <taxon>Sordariomycetidae</taxon>
        <taxon>Sordariales</taxon>
        <taxon>Schizotheciaceae</taxon>
        <taxon>Echria</taxon>
    </lineage>
</organism>
<comment type="caution">
    <text evidence="2">The sequence shown here is derived from an EMBL/GenBank/DDBJ whole genome shotgun (WGS) entry which is preliminary data.</text>
</comment>
<reference evidence="2" key="1">
    <citation type="submission" date="2023-06" db="EMBL/GenBank/DDBJ databases">
        <title>Genome-scale phylogeny and comparative genomics of the fungal order Sordariales.</title>
        <authorList>
            <consortium name="Lawrence Berkeley National Laboratory"/>
            <person name="Hensen N."/>
            <person name="Bonometti L."/>
            <person name="Westerberg I."/>
            <person name="Brannstrom I.O."/>
            <person name="Guillou S."/>
            <person name="Cros-Aarteil S."/>
            <person name="Calhoun S."/>
            <person name="Haridas S."/>
            <person name="Kuo A."/>
            <person name="Mondo S."/>
            <person name="Pangilinan J."/>
            <person name="Riley R."/>
            <person name="Labutti K."/>
            <person name="Andreopoulos B."/>
            <person name="Lipzen A."/>
            <person name="Chen C."/>
            <person name="Yanf M."/>
            <person name="Daum C."/>
            <person name="Ng V."/>
            <person name="Clum A."/>
            <person name="Steindorff A."/>
            <person name="Ohm R."/>
            <person name="Martin F."/>
            <person name="Silar P."/>
            <person name="Natvig D."/>
            <person name="Lalanne C."/>
            <person name="Gautier V."/>
            <person name="Ament-Velasquez S.L."/>
            <person name="Kruys A."/>
            <person name="Hutchinson M.I."/>
            <person name="Powell A.J."/>
            <person name="Barry K."/>
            <person name="Miller A.N."/>
            <person name="Grigoriev I.V."/>
            <person name="Debuchy R."/>
            <person name="Gladieux P."/>
            <person name="Thoren M.H."/>
            <person name="Johannesson H."/>
        </authorList>
    </citation>
    <scope>NUCLEOTIDE SEQUENCE</scope>
    <source>
        <strain evidence="2">PSN4</strain>
    </source>
</reference>
<keyword evidence="3" id="KW-1185">Reference proteome</keyword>
<evidence type="ECO:0000313" key="3">
    <source>
        <dbReference type="Proteomes" id="UP001239445"/>
    </source>
</evidence>
<dbReference type="PANTHER" id="PTHR31834">
    <property type="entry name" value="INITIATION-SPECIFIC ALPHA-1,6-MANNOSYLTRANSFERASE"/>
    <property type="match status" value="1"/>
</dbReference>
<dbReference type="GO" id="GO:0000009">
    <property type="term" value="F:alpha-1,6-mannosyltransferase activity"/>
    <property type="evidence" value="ECO:0007669"/>
    <property type="project" value="InterPro"/>
</dbReference>
<dbReference type="InterPro" id="IPR007577">
    <property type="entry name" value="GlycoTrfase_DXD_sugar-bd_CS"/>
</dbReference>
<dbReference type="EMBL" id="MU839838">
    <property type="protein sequence ID" value="KAK1753270.1"/>
    <property type="molecule type" value="Genomic_DNA"/>
</dbReference>
<accession>A0AAJ0F9L4</accession>